<dbReference type="Pfam" id="PF06825">
    <property type="entry name" value="HSBP1"/>
    <property type="match status" value="1"/>
</dbReference>
<feature type="compositionally biased region" description="Basic and acidic residues" evidence="2">
    <location>
        <begin position="177"/>
        <end position="203"/>
    </location>
</feature>
<evidence type="ECO:0000256" key="2">
    <source>
        <dbReference type="SAM" id="MobiDB-lite"/>
    </source>
</evidence>
<dbReference type="Gene3D" id="1.20.5.430">
    <property type="match status" value="1"/>
</dbReference>
<reference evidence="3 4" key="1">
    <citation type="journal article" date="2018" name="Nat. Ecol. Evol.">
        <title>Pezizomycetes genomes reveal the molecular basis of ectomycorrhizal truffle lifestyle.</title>
        <authorList>
            <person name="Murat C."/>
            <person name="Payen T."/>
            <person name="Noel B."/>
            <person name="Kuo A."/>
            <person name="Morin E."/>
            <person name="Chen J."/>
            <person name="Kohler A."/>
            <person name="Krizsan K."/>
            <person name="Balestrini R."/>
            <person name="Da Silva C."/>
            <person name="Montanini B."/>
            <person name="Hainaut M."/>
            <person name="Levati E."/>
            <person name="Barry K.W."/>
            <person name="Belfiori B."/>
            <person name="Cichocki N."/>
            <person name="Clum A."/>
            <person name="Dockter R.B."/>
            <person name="Fauchery L."/>
            <person name="Guy J."/>
            <person name="Iotti M."/>
            <person name="Le Tacon F."/>
            <person name="Lindquist E.A."/>
            <person name="Lipzen A."/>
            <person name="Malagnac F."/>
            <person name="Mello A."/>
            <person name="Molinier V."/>
            <person name="Miyauchi S."/>
            <person name="Poulain J."/>
            <person name="Riccioni C."/>
            <person name="Rubini A."/>
            <person name="Sitrit Y."/>
            <person name="Splivallo R."/>
            <person name="Traeger S."/>
            <person name="Wang M."/>
            <person name="Zifcakova L."/>
            <person name="Wipf D."/>
            <person name="Zambonelli A."/>
            <person name="Paolocci F."/>
            <person name="Nowrousian M."/>
            <person name="Ottonello S."/>
            <person name="Baldrian P."/>
            <person name="Spatafora J.W."/>
            <person name="Henrissat B."/>
            <person name="Nagy L.G."/>
            <person name="Aury J.M."/>
            <person name="Wincker P."/>
            <person name="Grigoriev I.V."/>
            <person name="Bonfante P."/>
            <person name="Martin F.M."/>
        </authorList>
    </citation>
    <scope>NUCLEOTIDE SEQUENCE [LARGE SCALE GENOMIC DNA]</scope>
    <source>
        <strain evidence="3 4">RN42</strain>
    </source>
</reference>
<evidence type="ECO:0000256" key="1">
    <source>
        <dbReference type="ARBA" id="ARBA00006349"/>
    </source>
</evidence>
<feature type="region of interest" description="Disordered" evidence="2">
    <location>
        <begin position="1"/>
        <end position="44"/>
    </location>
</feature>
<feature type="region of interest" description="Disordered" evidence="2">
    <location>
        <begin position="151"/>
        <end position="211"/>
    </location>
</feature>
<evidence type="ECO:0000313" key="3">
    <source>
        <dbReference type="EMBL" id="RPA84325.1"/>
    </source>
</evidence>
<evidence type="ECO:0000313" key="4">
    <source>
        <dbReference type="Proteomes" id="UP000275078"/>
    </source>
</evidence>
<dbReference type="AlphaFoldDB" id="A0A3N4IDV3"/>
<feature type="compositionally biased region" description="Pro residues" evidence="2">
    <location>
        <begin position="1"/>
        <end position="11"/>
    </location>
</feature>
<dbReference type="InterPro" id="IPR009643">
    <property type="entry name" value="HS1-bd"/>
</dbReference>
<dbReference type="GO" id="GO:0003714">
    <property type="term" value="F:transcription corepressor activity"/>
    <property type="evidence" value="ECO:0007669"/>
    <property type="project" value="InterPro"/>
</dbReference>
<keyword evidence="4" id="KW-1185">Reference proteome</keyword>
<dbReference type="Proteomes" id="UP000275078">
    <property type="component" value="Unassembled WGS sequence"/>
</dbReference>
<dbReference type="EMBL" id="ML119659">
    <property type="protein sequence ID" value="RPA84325.1"/>
    <property type="molecule type" value="Genomic_DNA"/>
</dbReference>
<name>A0A3N4IDV3_ASCIM</name>
<gene>
    <name evidence="3" type="ORF">BJ508DRAFT_303804</name>
</gene>
<organism evidence="3 4">
    <name type="scientific">Ascobolus immersus RN42</name>
    <dbReference type="NCBI Taxonomy" id="1160509"/>
    <lineage>
        <taxon>Eukaryota</taxon>
        <taxon>Fungi</taxon>
        <taxon>Dikarya</taxon>
        <taxon>Ascomycota</taxon>
        <taxon>Pezizomycotina</taxon>
        <taxon>Pezizomycetes</taxon>
        <taxon>Pezizales</taxon>
        <taxon>Ascobolaceae</taxon>
        <taxon>Ascobolus</taxon>
    </lineage>
</organism>
<proteinExistence type="inferred from homology"/>
<accession>A0A3N4IDV3</accession>
<comment type="similarity">
    <text evidence="1">Belongs to the HSBP1 family.</text>
</comment>
<dbReference type="OrthoDB" id="4159489at2759"/>
<sequence length="211" mass="22261">MTDPLTPPSLPSLPSQLQAGFDPNSPGKLDKGKGKAPLDTNDGGSEVTVLSGGIGSGLGLTGKPGENGVDVDSLEMKELEEGVEGLFSPLKSKFGADGKPVNEEADLAAELEQFIDKLQFEFSSVSQEIMTRIDSITSRLDTLEKGLKEALDANAAEGGGEEKKRKSGGKEGPVSAETKEELAKRTRQLEEELKKARSSKDGVEQVEGGME</sequence>
<protein>
    <submittedName>
        <fullName evidence="3">Uncharacterized protein</fullName>
    </submittedName>
</protein>